<feature type="compositionally biased region" description="Polar residues" evidence="1">
    <location>
        <begin position="253"/>
        <end position="265"/>
    </location>
</feature>
<dbReference type="EMBL" id="CAMPGE010013335">
    <property type="protein sequence ID" value="CAI2372073.1"/>
    <property type="molecule type" value="Genomic_DNA"/>
</dbReference>
<feature type="region of interest" description="Disordered" evidence="1">
    <location>
        <begin position="245"/>
        <end position="265"/>
    </location>
</feature>
<evidence type="ECO:0000313" key="3">
    <source>
        <dbReference type="Proteomes" id="UP001295684"/>
    </source>
</evidence>
<keyword evidence="3" id="KW-1185">Reference proteome</keyword>
<comment type="caution">
    <text evidence="2">The sequence shown here is derived from an EMBL/GenBank/DDBJ whole genome shotgun (WGS) entry which is preliminary data.</text>
</comment>
<sequence>MIDYNSQEELPCKPDPNKKILYDSKGVKWYKKGLNSSGRRIFLTCALPGCQARAYSIVGDDILVLTKFHELSVHHDYSNKKSKKPTKYKRIKEHNDLYMSNRKRKEENLHHQPRVSKSKFKLYDERQEQTLFQVKQEFLEQPDPFLLFNPPDISNARIVKNTSNLEIMDYKKEIQGLRESLEEILKFQEENQSKLDYFSSLVQSKDPTVMNILTDIKNIKEEDTIKVEKLTNPEWSKGLCKIENKPEGAMPSQPCSNSYTSDNFA</sequence>
<gene>
    <name evidence="2" type="ORF">ECRASSUSDP1_LOCUS13400</name>
</gene>
<evidence type="ECO:0000256" key="1">
    <source>
        <dbReference type="SAM" id="MobiDB-lite"/>
    </source>
</evidence>
<reference evidence="2" key="1">
    <citation type="submission" date="2023-07" db="EMBL/GenBank/DDBJ databases">
        <authorList>
            <consortium name="AG Swart"/>
            <person name="Singh M."/>
            <person name="Singh A."/>
            <person name="Seah K."/>
            <person name="Emmerich C."/>
        </authorList>
    </citation>
    <scope>NUCLEOTIDE SEQUENCE</scope>
    <source>
        <strain evidence="2">DP1</strain>
    </source>
</reference>
<dbReference type="AlphaFoldDB" id="A0AAD1XGK0"/>
<proteinExistence type="predicted"/>
<name>A0AAD1XGK0_EUPCR</name>
<protein>
    <submittedName>
        <fullName evidence="2">Uncharacterized protein</fullName>
    </submittedName>
</protein>
<accession>A0AAD1XGK0</accession>
<dbReference type="Proteomes" id="UP001295684">
    <property type="component" value="Unassembled WGS sequence"/>
</dbReference>
<evidence type="ECO:0000313" key="2">
    <source>
        <dbReference type="EMBL" id="CAI2372073.1"/>
    </source>
</evidence>
<organism evidence="2 3">
    <name type="scientific">Euplotes crassus</name>
    <dbReference type="NCBI Taxonomy" id="5936"/>
    <lineage>
        <taxon>Eukaryota</taxon>
        <taxon>Sar</taxon>
        <taxon>Alveolata</taxon>
        <taxon>Ciliophora</taxon>
        <taxon>Intramacronucleata</taxon>
        <taxon>Spirotrichea</taxon>
        <taxon>Hypotrichia</taxon>
        <taxon>Euplotida</taxon>
        <taxon>Euplotidae</taxon>
        <taxon>Moneuplotes</taxon>
    </lineage>
</organism>